<dbReference type="PANTHER" id="PTHR43976">
    <property type="entry name" value="SHORT CHAIN DEHYDROGENASE"/>
    <property type="match status" value="1"/>
</dbReference>
<dbReference type="InterPro" id="IPR051911">
    <property type="entry name" value="SDR_oxidoreductase"/>
</dbReference>
<dbReference type="InterPro" id="IPR002347">
    <property type="entry name" value="SDR_fam"/>
</dbReference>
<protein>
    <submittedName>
        <fullName evidence="4">Oxidoreductase</fullName>
    </submittedName>
</protein>
<keyword evidence="2" id="KW-0560">Oxidoreductase</keyword>
<evidence type="ECO:0000256" key="1">
    <source>
        <dbReference type="ARBA" id="ARBA00006484"/>
    </source>
</evidence>
<reference evidence="5" key="1">
    <citation type="journal article" date="2019" name="Int. J. Syst. Evol. Microbiol.">
        <title>The Global Catalogue of Microorganisms (GCM) 10K type strain sequencing project: providing services to taxonomists for standard genome sequencing and annotation.</title>
        <authorList>
            <consortium name="The Broad Institute Genomics Platform"/>
            <consortium name="The Broad Institute Genome Sequencing Center for Infectious Disease"/>
            <person name="Wu L."/>
            <person name="Ma J."/>
        </authorList>
    </citation>
    <scope>NUCLEOTIDE SEQUENCE [LARGE SCALE GENOMIC DNA]</scope>
    <source>
        <strain evidence="5">TISTR 2466</strain>
    </source>
</reference>
<dbReference type="Gene3D" id="3.40.50.720">
    <property type="entry name" value="NAD(P)-binding Rossmann-like Domain"/>
    <property type="match status" value="1"/>
</dbReference>
<dbReference type="Pfam" id="PF00106">
    <property type="entry name" value="adh_short"/>
    <property type="match status" value="1"/>
</dbReference>
<comment type="caution">
    <text evidence="4">The sequence shown here is derived from an EMBL/GenBank/DDBJ whole genome shotgun (WGS) entry which is preliminary data.</text>
</comment>
<dbReference type="PRINTS" id="PR00080">
    <property type="entry name" value="SDRFAMILY"/>
</dbReference>
<sequence>MKKIWLITGTSTGFGRSLGEVLIKKGYPVALTARHVDQIHDLVDGQEQAMALTLDVTKKKDVRSAVKQVFERFGRIDVLVNNAGYGYFGAVEECDEHEVRNLFETNFWGLSDLTRAVLPFMRKQRSGHIVNFSSIGGLTAFPAFGYYHATKFAVEGLSQALAKEVAPLGIKVTLVEPGAFRTDWAGRSALDRKEIIDDYADTAEQRITFTRKKSGTQPGSPLLAAQAIIKAIEAEESPIHLLLGKDAVQNARLQLKSIKKDLETWEPVSTHVDFGDEKYWE</sequence>
<organism evidence="4 5">
    <name type="scientific">Sporolactobacillus shoreicorticis</name>
    <dbReference type="NCBI Taxonomy" id="1923877"/>
    <lineage>
        <taxon>Bacteria</taxon>
        <taxon>Bacillati</taxon>
        <taxon>Bacillota</taxon>
        <taxon>Bacilli</taxon>
        <taxon>Bacillales</taxon>
        <taxon>Sporolactobacillaceae</taxon>
        <taxon>Sporolactobacillus</taxon>
    </lineage>
</organism>
<accession>A0ABW5RZG4</accession>
<evidence type="ECO:0000313" key="5">
    <source>
        <dbReference type="Proteomes" id="UP001597399"/>
    </source>
</evidence>
<dbReference type="NCBIfam" id="NF004824">
    <property type="entry name" value="PRK06180.1"/>
    <property type="match status" value="1"/>
</dbReference>
<dbReference type="InterPro" id="IPR036291">
    <property type="entry name" value="NAD(P)-bd_dom_sf"/>
</dbReference>
<dbReference type="RefSeq" id="WP_253063553.1">
    <property type="nucleotide sequence ID" value="NZ_JAMXWM010000022.1"/>
</dbReference>
<dbReference type="PANTHER" id="PTHR43976:SF16">
    <property type="entry name" value="SHORT-CHAIN DEHYDROGENASE_REDUCTASE FAMILY PROTEIN"/>
    <property type="match status" value="1"/>
</dbReference>
<dbReference type="PRINTS" id="PR00081">
    <property type="entry name" value="GDHRDH"/>
</dbReference>
<dbReference type="Proteomes" id="UP001597399">
    <property type="component" value="Unassembled WGS sequence"/>
</dbReference>
<keyword evidence="5" id="KW-1185">Reference proteome</keyword>
<dbReference type="CDD" id="cd05374">
    <property type="entry name" value="17beta-HSD-like_SDR_c"/>
    <property type="match status" value="1"/>
</dbReference>
<name>A0ABW5RZG4_9BACL</name>
<dbReference type="NCBIfam" id="NF006114">
    <property type="entry name" value="PRK08263.1"/>
    <property type="match status" value="1"/>
</dbReference>
<comment type="similarity">
    <text evidence="1 3">Belongs to the short-chain dehydrogenases/reductases (SDR) family.</text>
</comment>
<gene>
    <name evidence="4" type="ORF">ACFSUE_04560</name>
</gene>
<dbReference type="EMBL" id="JBHUMQ010000012">
    <property type="protein sequence ID" value="MFD2692905.1"/>
    <property type="molecule type" value="Genomic_DNA"/>
</dbReference>
<evidence type="ECO:0000313" key="4">
    <source>
        <dbReference type="EMBL" id="MFD2692905.1"/>
    </source>
</evidence>
<evidence type="ECO:0000256" key="3">
    <source>
        <dbReference type="RuleBase" id="RU000363"/>
    </source>
</evidence>
<proteinExistence type="inferred from homology"/>
<evidence type="ECO:0000256" key="2">
    <source>
        <dbReference type="ARBA" id="ARBA00023002"/>
    </source>
</evidence>
<dbReference type="SUPFAM" id="SSF51735">
    <property type="entry name" value="NAD(P)-binding Rossmann-fold domains"/>
    <property type="match status" value="1"/>
</dbReference>